<dbReference type="EMBL" id="JAUUTY010000002">
    <property type="protein sequence ID" value="KAK1680511.1"/>
    <property type="molecule type" value="Genomic_DNA"/>
</dbReference>
<dbReference type="PANTHER" id="PTHR34709">
    <property type="entry name" value="OS10G0396666 PROTEIN"/>
    <property type="match status" value="1"/>
</dbReference>
<dbReference type="PANTHER" id="PTHR34709:SF80">
    <property type="entry name" value="F-BOX DOMAIN-CONTAINING PROTEIN"/>
    <property type="match status" value="1"/>
</dbReference>
<dbReference type="Proteomes" id="UP001231189">
    <property type="component" value="Unassembled WGS sequence"/>
</dbReference>
<accession>A0AAD8TDP3</accession>
<comment type="caution">
    <text evidence="2">The sequence shown here is derived from an EMBL/GenBank/DDBJ whole genome shotgun (WGS) entry which is preliminary data.</text>
</comment>
<name>A0AAD8TDP3_LOLMU</name>
<evidence type="ECO:0000313" key="2">
    <source>
        <dbReference type="EMBL" id="KAK1680511.1"/>
    </source>
</evidence>
<dbReference type="AlphaFoldDB" id="A0AAD8TDP3"/>
<protein>
    <recommendedName>
        <fullName evidence="1">FBD domain-containing protein</fullName>
    </recommendedName>
</protein>
<evidence type="ECO:0000313" key="3">
    <source>
        <dbReference type="Proteomes" id="UP001231189"/>
    </source>
</evidence>
<gene>
    <name evidence="2" type="ORF">QYE76_041359</name>
</gene>
<organism evidence="2 3">
    <name type="scientific">Lolium multiflorum</name>
    <name type="common">Italian ryegrass</name>
    <name type="synonym">Lolium perenne subsp. multiflorum</name>
    <dbReference type="NCBI Taxonomy" id="4521"/>
    <lineage>
        <taxon>Eukaryota</taxon>
        <taxon>Viridiplantae</taxon>
        <taxon>Streptophyta</taxon>
        <taxon>Embryophyta</taxon>
        <taxon>Tracheophyta</taxon>
        <taxon>Spermatophyta</taxon>
        <taxon>Magnoliopsida</taxon>
        <taxon>Liliopsida</taxon>
        <taxon>Poales</taxon>
        <taxon>Poaceae</taxon>
        <taxon>BOP clade</taxon>
        <taxon>Pooideae</taxon>
        <taxon>Poodae</taxon>
        <taxon>Poeae</taxon>
        <taxon>Poeae Chloroplast Group 2 (Poeae type)</taxon>
        <taxon>Loliodinae</taxon>
        <taxon>Loliinae</taxon>
        <taxon>Lolium</taxon>
    </lineage>
</organism>
<keyword evidence="3" id="KW-1185">Reference proteome</keyword>
<evidence type="ECO:0000259" key="1">
    <source>
        <dbReference type="Pfam" id="PF08387"/>
    </source>
</evidence>
<reference evidence="2" key="1">
    <citation type="submission" date="2023-07" db="EMBL/GenBank/DDBJ databases">
        <title>A chromosome-level genome assembly of Lolium multiflorum.</title>
        <authorList>
            <person name="Chen Y."/>
            <person name="Copetti D."/>
            <person name="Kolliker R."/>
            <person name="Studer B."/>
        </authorList>
    </citation>
    <scope>NUCLEOTIDE SEQUENCE</scope>
    <source>
        <strain evidence="2">02402/16</strain>
        <tissue evidence="2">Leaf</tissue>
    </source>
</reference>
<dbReference type="InterPro" id="IPR055312">
    <property type="entry name" value="FBL15-like"/>
</dbReference>
<dbReference type="Pfam" id="PF08387">
    <property type="entry name" value="FBD"/>
    <property type="match status" value="1"/>
</dbReference>
<sequence length="212" mass="23720">MKAKIKMEILSFSAPMLKDLCLWCPCLIQNVGIGEVWRLRYMQLGIEKSAYVLYLSIDTPLLMIDAARNFSQQIAPLPAFSYLHLTLARGHVSGAILSHLLGVCSTIQAIIIVLTSKFEYQKPCLPNCSCDEPQNWRTQNIPLVALEEVEIEGFGGADHEVDFLKLLFRCATAMKRMTVGLAPRVHPASRGGRKMYSLFKAHPSVTCSVYRC</sequence>
<dbReference type="InterPro" id="IPR006566">
    <property type="entry name" value="FBD"/>
</dbReference>
<proteinExistence type="predicted"/>
<feature type="domain" description="FBD" evidence="1">
    <location>
        <begin position="146"/>
        <end position="178"/>
    </location>
</feature>